<evidence type="ECO:0000313" key="1">
    <source>
        <dbReference type="EMBL" id="MCL7027366.1"/>
    </source>
</evidence>
<name>A0AA41V1J3_PAPNU</name>
<comment type="caution">
    <text evidence="1">The sequence shown here is derived from an EMBL/GenBank/DDBJ whole genome shotgun (WGS) entry which is preliminary data.</text>
</comment>
<sequence length="243" mass="27101">MDERDLNAANEIFQKNASGENWTGIAPARDKKGQLIQVLGTTAPLYDDTGTFVGIICLTIALESFQETILPISLGTKPLKDDSYYSSNWLRNSGPTTTNPVYDPWHKLLKCIIPSPISKLVTSLNNICLRDSSGDYDDAKHASNIGVYEMTTSRVKGILWTWESQQILSNEVSRSLSNCTKNKATRSMGNSTSCTGPCRKSYLEPEYFDISLMNLTFCEEIGRGTTSVILHQQYKVLFFLSMI</sequence>
<accession>A0AA41V1J3</accession>
<proteinExistence type="predicted"/>
<gene>
    <name evidence="1" type="ORF">MKW94_001069</name>
</gene>
<evidence type="ECO:0000313" key="2">
    <source>
        <dbReference type="Proteomes" id="UP001177140"/>
    </source>
</evidence>
<reference evidence="1" key="1">
    <citation type="submission" date="2022-03" db="EMBL/GenBank/DDBJ databases">
        <title>A functionally conserved STORR gene fusion in Papaver species that diverged 16.8 million years ago.</title>
        <authorList>
            <person name="Catania T."/>
        </authorList>
    </citation>
    <scope>NUCLEOTIDE SEQUENCE</scope>
    <source>
        <strain evidence="1">S-191538</strain>
    </source>
</reference>
<dbReference type="AlphaFoldDB" id="A0AA41V1J3"/>
<protein>
    <submittedName>
        <fullName evidence="1">Uncharacterized protein</fullName>
    </submittedName>
</protein>
<dbReference type="EMBL" id="JAJJMA010067342">
    <property type="protein sequence ID" value="MCL7027366.1"/>
    <property type="molecule type" value="Genomic_DNA"/>
</dbReference>
<keyword evidence="2" id="KW-1185">Reference proteome</keyword>
<dbReference type="Gene3D" id="3.30.450.20">
    <property type="entry name" value="PAS domain"/>
    <property type="match status" value="1"/>
</dbReference>
<organism evidence="1 2">
    <name type="scientific">Papaver nudicaule</name>
    <name type="common">Iceland poppy</name>
    <dbReference type="NCBI Taxonomy" id="74823"/>
    <lineage>
        <taxon>Eukaryota</taxon>
        <taxon>Viridiplantae</taxon>
        <taxon>Streptophyta</taxon>
        <taxon>Embryophyta</taxon>
        <taxon>Tracheophyta</taxon>
        <taxon>Spermatophyta</taxon>
        <taxon>Magnoliopsida</taxon>
        <taxon>Ranunculales</taxon>
        <taxon>Papaveraceae</taxon>
        <taxon>Papaveroideae</taxon>
        <taxon>Papaver</taxon>
    </lineage>
</organism>
<dbReference type="Proteomes" id="UP001177140">
    <property type="component" value="Unassembled WGS sequence"/>
</dbReference>